<sequence>MNPSGLLFIQYNQEQIYIRKCYKAYKNGGIMQNKEFKIEGMSCHHCVMAVKKELSSLDLESAEVEIGKAVVSYDESKVTEEQIKSAIEEAGYKVVES</sequence>
<protein>
    <recommendedName>
        <fullName evidence="1">HMA domain-containing protein</fullName>
    </recommendedName>
</protein>
<dbReference type="GO" id="GO:0046872">
    <property type="term" value="F:metal ion binding"/>
    <property type="evidence" value="ECO:0007669"/>
    <property type="project" value="InterPro"/>
</dbReference>
<feature type="domain" description="HMA" evidence="1">
    <location>
        <begin position="32"/>
        <end position="95"/>
    </location>
</feature>
<accession>I6Z349</accession>
<evidence type="ECO:0000259" key="1">
    <source>
        <dbReference type="PROSITE" id="PS50846"/>
    </source>
</evidence>
<dbReference type="HOGENOM" id="CLU_134973_6_2_10"/>
<dbReference type="SUPFAM" id="SSF55008">
    <property type="entry name" value="HMA, heavy metal-associated domain"/>
    <property type="match status" value="1"/>
</dbReference>
<keyword evidence="3" id="KW-1185">Reference proteome</keyword>
<evidence type="ECO:0000313" key="2">
    <source>
        <dbReference type="EMBL" id="AFN73570.1"/>
    </source>
</evidence>
<proteinExistence type="predicted"/>
<name>I6Z349_MELRP</name>
<dbReference type="KEGG" id="mro:MROS_0326"/>
<dbReference type="AlphaFoldDB" id="I6Z349"/>
<dbReference type="Gene3D" id="3.30.70.100">
    <property type="match status" value="1"/>
</dbReference>
<dbReference type="STRING" id="1191523.MROS_0326"/>
<dbReference type="eggNOG" id="COG2608">
    <property type="taxonomic scope" value="Bacteria"/>
</dbReference>
<dbReference type="CDD" id="cd00371">
    <property type="entry name" value="HMA"/>
    <property type="match status" value="1"/>
</dbReference>
<evidence type="ECO:0000313" key="3">
    <source>
        <dbReference type="Proteomes" id="UP000009011"/>
    </source>
</evidence>
<dbReference type="EMBL" id="CP003557">
    <property type="protein sequence ID" value="AFN73570.1"/>
    <property type="molecule type" value="Genomic_DNA"/>
</dbReference>
<dbReference type="Pfam" id="PF00403">
    <property type="entry name" value="HMA"/>
    <property type="match status" value="1"/>
</dbReference>
<gene>
    <name evidence="2" type="ordered locus">MROS_0326</name>
</gene>
<dbReference type="Proteomes" id="UP000009011">
    <property type="component" value="Chromosome"/>
</dbReference>
<reference evidence="2 3" key="1">
    <citation type="journal article" date="2013" name="PLoS ONE">
        <title>Genomic analysis of Melioribacter roseus, facultatively anaerobic organotrophic bacterium representing a novel deep lineage within Bacteriodetes/Chlorobi group.</title>
        <authorList>
            <person name="Kadnikov V.V."/>
            <person name="Mardanov A.V."/>
            <person name="Podosokorskaya O.A."/>
            <person name="Gavrilov S.N."/>
            <person name="Kublanov I.V."/>
            <person name="Beletsky A.V."/>
            <person name="Bonch-Osmolovskaya E.A."/>
            <person name="Ravin N.V."/>
        </authorList>
    </citation>
    <scope>NUCLEOTIDE SEQUENCE [LARGE SCALE GENOMIC DNA]</scope>
    <source>
        <strain evidence="3">JCM 17771 / P3M-2</strain>
    </source>
</reference>
<organism evidence="2 3">
    <name type="scientific">Melioribacter roseus (strain DSM 23840 / JCM 17771 / VKM B-2668 / P3M-2)</name>
    <dbReference type="NCBI Taxonomy" id="1191523"/>
    <lineage>
        <taxon>Bacteria</taxon>
        <taxon>Pseudomonadati</taxon>
        <taxon>Ignavibacteriota</taxon>
        <taxon>Ignavibacteria</taxon>
        <taxon>Ignavibacteriales</taxon>
        <taxon>Melioribacteraceae</taxon>
        <taxon>Melioribacter</taxon>
    </lineage>
</organism>
<dbReference type="PROSITE" id="PS50846">
    <property type="entry name" value="HMA_2"/>
    <property type="match status" value="1"/>
</dbReference>
<dbReference type="InterPro" id="IPR036163">
    <property type="entry name" value="HMA_dom_sf"/>
</dbReference>
<dbReference type="InterPro" id="IPR006121">
    <property type="entry name" value="HMA_dom"/>
</dbReference>